<gene>
    <name evidence="4" type="ORF">HHK36_010027</name>
</gene>
<accession>A0A834ZBU0</accession>
<dbReference type="GO" id="GO:0005615">
    <property type="term" value="C:extracellular space"/>
    <property type="evidence" value="ECO:0007669"/>
    <property type="project" value="InterPro"/>
</dbReference>
<comment type="caution">
    <text evidence="4">The sequence shown here is derived from an EMBL/GenBank/DDBJ whole genome shotgun (WGS) entry which is preliminary data.</text>
</comment>
<dbReference type="OrthoDB" id="1063785at2759"/>
<proteinExistence type="inferred from homology"/>
<dbReference type="Gene3D" id="3.30.497.10">
    <property type="entry name" value="Antithrombin, subunit I, domain 2"/>
    <property type="match status" value="1"/>
</dbReference>
<dbReference type="GO" id="GO:0004867">
    <property type="term" value="F:serine-type endopeptidase inhibitor activity"/>
    <property type="evidence" value="ECO:0007669"/>
    <property type="project" value="InterPro"/>
</dbReference>
<dbReference type="InterPro" id="IPR023795">
    <property type="entry name" value="Serpin_CS"/>
</dbReference>
<organism evidence="4 5">
    <name type="scientific">Tetracentron sinense</name>
    <name type="common">Spur-leaf</name>
    <dbReference type="NCBI Taxonomy" id="13715"/>
    <lineage>
        <taxon>Eukaryota</taxon>
        <taxon>Viridiplantae</taxon>
        <taxon>Streptophyta</taxon>
        <taxon>Embryophyta</taxon>
        <taxon>Tracheophyta</taxon>
        <taxon>Spermatophyta</taxon>
        <taxon>Magnoliopsida</taxon>
        <taxon>Trochodendrales</taxon>
        <taxon>Trochodendraceae</taxon>
        <taxon>Tetracentron</taxon>
    </lineage>
</organism>
<dbReference type="SUPFAM" id="SSF56574">
    <property type="entry name" value="Serpins"/>
    <property type="match status" value="1"/>
</dbReference>
<evidence type="ECO:0000313" key="5">
    <source>
        <dbReference type="Proteomes" id="UP000655225"/>
    </source>
</evidence>
<evidence type="ECO:0000256" key="2">
    <source>
        <dbReference type="RuleBase" id="RU000411"/>
    </source>
</evidence>
<dbReference type="PANTHER" id="PTHR11461">
    <property type="entry name" value="SERINE PROTEASE INHIBITOR, SERPIN"/>
    <property type="match status" value="1"/>
</dbReference>
<keyword evidence="5" id="KW-1185">Reference proteome</keyword>
<dbReference type="OMA" id="HEMSLYQ"/>
<evidence type="ECO:0000313" key="4">
    <source>
        <dbReference type="EMBL" id="KAF8405129.1"/>
    </source>
</evidence>
<protein>
    <recommendedName>
        <fullName evidence="3">Serpin domain-containing protein</fullName>
    </recommendedName>
</protein>
<dbReference type="Proteomes" id="UP000655225">
    <property type="component" value="Unassembled WGS sequence"/>
</dbReference>
<dbReference type="Pfam" id="PF00079">
    <property type="entry name" value="Serpin"/>
    <property type="match status" value="1"/>
</dbReference>
<feature type="domain" description="Serpin" evidence="3">
    <location>
        <begin position="1"/>
        <end position="188"/>
    </location>
</feature>
<dbReference type="Gene3D" id="3.40.50.620">
    <property type="entry name" value="HUPs"/>
    <property type="match status" value="1"/>
</dbReference>
<dbReference type="InterPro" id="IPR042178">
    <property type="entry name" value="Serpin_sf_1"/>
</dbReference>
<comment type="similarity">
    <text evidence="1 2">Belongs to the serpin family.</text>
</comment>
<evidence type="ECO:0000256" key="1">
    <source>
        <dbReference type="ARBA" id="ARBA00009500"/>
    </source>
</evidence>
<dbReference type="PROSITE" id="PS00284">
    <property type="entry name" value="SERPIN"/>
    <property type="match status" value="1"/>
</dbReference>
<dbReference type="InterPro" id="IPR042185">
    <property type="entry name" value="Serpin_sf_2"/>
</dbReference>
<dbReference type="InterPro" id="IPR023796">
    <property type="entry name" value="Serpin_dom"/>
</dbReference>
<dbReference type="InterPro" id="IPR036186">
    <property type="entry name" value="Serpin_sf"/>
</dbReference>
<sequence length="261" mass="28847">MTSKKKQVAAAYDGFKVLALPYKQGEDRRCFTMYFLLPDAKDGLPALVEKMGSEPGFLDRHLPFQEVKVGEFRIPRFKMSFGFEASNILKGLGLVLPFSHEGGGLTEMVDSPVGQYLYVSAIFHKSFIEVNEEGTEAAAAAAAASVAVMMGASRYSTNIDFVADHPFIFMIREDMTGVVLFIGHLHNPLQVRMVARIVEGDVGKAICKESNRLKPAALVMDGYQRQRFIPKGSVSEYCFHNCKSAPVIIVPEKEAKEESVI</sequence>
<dbReference type="AlphaFoldDB" id="A0A834ZBU0"/>
<dbReference type="InterPro" id="IPR014729">
    <property type="entry name" value="Rossmann-like_a/b/a_fold"/>
</dbReference>
<dbReference type="Gene3D" id="2.30.39.10">
    <property type="entry name" value="Alpha-1-antitrypsin, domain 1"/>
    <property type="match status" value="1"/>
</dbReference>
<dbReference type="EMBL" id="JABCRI010000006">
    <property type="protein sequence ID" value="KAF8405129.1"/>
    <property type="molecule type" value="Genomic_DNA"/>
</dbReference>
<dbReference type="SMART" id="SM00093">
    <property type="entry name" value="SERPIN"/>
    <property type="match status" value="1"/>
</dbReference>
<reference evidence="4 5" key="1">
    <citation type="submission" date="2020-04" db="EMBL/GenBank/DDBJ databases">
        <title>Plant Genome Project.</title>
        <authorList>
            <person name="Zhang R.-G."/>
        </authorList>
    </citation>
    <scope>NUCLEOTIDE SEQUENCE [LARGE SCALE GENOMIC DNA]</scope>
    <source>
        <strain evidence="4">YNK0</strain>
        <tissue evidence="4">Leaf</tissue>
    </source>
</reference>
<dbReference type="PANTHER" id="PTHR11461:SF211">
    <property type="entry name" value="GH10112P-RELATED"/>
    <property type="match status" value="1"/>
</dbReference>
<name>A0A834ZBU0_TETSI</name>
<dbReference type="SUPFAM" id="SSF52402">
    <property type="entry name" value="Adenine nucleotide alpha hydrolases-like"/>
    <property type="match status" value="1"/>
</dbReference>
<evidence type="ECO:0000259" key="3">
    <source>
        <dbReference type="SMART" id="SM00093"/>
    </source>
</evidence>
<dbReference type="InterPro" id="IPR000215">
    <property type="entry name" value="Serpin_fam"/>
</dbReference>